<dbReference type="PANTHER" id="PTHR21405">
    <property type="entry name" value="CDNA SEQUENCE BC021608"/>
    <property type="match status" value="1"/>
</dbReference>
<organism evidence="2 3">
    <name type="scientific">Gomphillus americanus</name>
    <dbReference type="NCBI Taxonomy" id="1940652"/>
    <lineage>
        <taxon>Eukaryota</taxon>
        <taxon>Fungi</taxon>
        <taxon>Dikarya</taxon>
        <taxon>Ascomycota</taxon>
        <taxon>Pezizomycotina</taxon>
        <taxon>Lecanoromycetes</taxon>
        <taxon>OSLEUM clade</taxon>
        <taxon>Ostropomycetidae</taxon>
        <taxon>Ostropales</taxon>
        <taxon>Graphidaceae</taxon>
        <taxon>Gomphilloideae</taxon>
        <taxon>Gomphillus</taxon>
    </lineage>
</organism>
<evidence type="ECO:0000313" key="3">
    <source>
        <dbReference type="Proteomes" id="UP000664169"/>
    </source>
</evidence>
<accession>A0A8H3FTK8</accession>
<dbReference type="PANTHER" id="PTHR21405:SF0">
    <property type="entry name" value="TETRATRICOPEPTIDE REPEAT PROTEIN 36"/>
    <property type="match status" value="1"/>
</dbReference>
<evidence type="ECO:0000313" key="2">
    <source>
        <dbReference type="EMBL" id="CAF9929760.1"/>
    </source>
</evidence>
<evidence type="ECO:0000256" key="1">
    <source>
        <dbReference type="ARBA" id="ARBA00006995"/>
    </source>
</evidence>
<dbReference type="GO" id="GO:0006570">
    <property type="term" value="P:tyrosine metabolic process"/>
    <property type="evidence" value="ECO:0007669"/>
    <property type="project" value="TreeGrafter"/>
</dbReference>
<protein>
    <submittedName>
        <fullName evidence="2">Uncharacterized protein</fullName>
    </submittedName>
</protein>
<dbReference type="InterPro" id="IPR038906">
    <property type="entry name" value="TTC36"/>
</dbReference>
<name>A0A8H3FTK8_9LECA</name>
<dbReference type="Proteomes" id="UP000664169">
    <property type="component" value="Unassembled WGS sequence"/>
</dbReference>
<dbReference type="EMBL" id="CAJPDQ010000033">
    <property type="protein sequence ID" value="CAF9929760.1"/>
    <property type="molecule type" value="Genomic_DNA"/>
</dbReference>
<dbReference type="AlphaFoldDB" id="A0A8H3FTK8"/>
<keyword evidence="3" id="KW-1185">Reference proteome</keyword>
<sequence>MVLQDESKLLSTNDGAVLSQIFDPESAPSAGILVDTTLHEDPYYTDPVRWNVLKQREKAIVLQVETAMKNKEPLSCLRQIAADMRVLMDVFPLGACLLNDYAQIIRLQYGNDLLLNLHPEPLKEALQALDKAIDLLKPVSQGAVSPAQCRTLAQAYTQRGALFHGLASSLSKDPSQKLCISALAHLTIVDLQEAASRDFFMGGRYGNEVGRALAVHTNPTAKLCGQMVQNAMRKEFSSA</sequence>
<comment type="caution">
    <text evidence="2">The sequence shown here is derived from an EMBL/GenBank/DDBJ whole genome shotgun (WGS) entry which is preliminary data.</text>
</comment>
<reference evidence="2" key="1">
    <citation type="submission" date="2021-03" db="EMBL/GenBank/DDBJ databases">
        <authorList>
            <person name="Tagirdzhanova G."/>
        </authorList>
    </citation>
    <scope>NUCLEOTIDE SEQUENCE</scope>
</reference>
<gene>
    <name evidence="2" type="ORF">GOMPHAMPRED_005477</name>
</gene>
<dbReference type="OrthoDB" id="539634at2759"/>
<comment type="similarity">
    <text evidence="1">Belongs to the TTC36 family.</text>
</comment>
<proteinExistence type="inferred from homology"/>